<organism evidence="3 4">
    <name type="scientific">Nanobdella aerobiophila</name>
    <dbReference type="NCBI Taxonomy" id="2586965"/>
    <lineage>
        <taxon>Archaea</taxon>
        <taxon>Nanobdellota</taxon>
        <taxon>Nanobdellia</taxon>
        <taxon>Nanobdellales</taxon>
        <taxon>Nanobdellaceae</taxon>
        <taxon>Nanobdella</taxon>
    </lineage>
</organism>
<proteinExistence type="predicted"/>
<dbReference type="InterPro" id="IPR001667">
    <property type="entry name" value="DDH_dom"/>
</dbReference>
<dbReference type="InterPro" id="IPR038763">
    <property type="entry name" value="DHH_sf"/>
</dbReference>
<dbReference type="PANTHER" id="PTHR42146:SF1">
    <property type="entry name" value="OLIGORIBONUCLEASE NRNB"/>
    <property type="match status" value="1"/>
</dbReference>
<sequence length="361" mass="41806">MDFKEVSDIIKNSEEKILIVADSDLDGKMSLSLMKIILNKLNKKYMEYFRLKGENNKDLTRILYGIINNNKDIKTIIFLDTPMDDIQLLKFAEKNNNINFIYLDHHKRKVPDNIPENMIYFDVRALFNMEICTTSIVYKIGKNIFNNEFGRYSLIASIGAIGDFMFENDEELIKDLIKNYRSLYNGVNFTMPYFVYFYLFLIAHPYDIAENIDKALSIEDFIKEIDIKKLKKGGLRYYTGISDSKKLYESEKMVAFEAKSSGVLSTVVSAFKPNKLIIVLSLKDKGLFNRLFKKGKRKYAVSVRYQNNKKIDVGILMNEFSKKYGISGGGHPKAAGGLIYENNIKDLFDFFEKKLSINEEN</sequence>
<dbReference type="Proteomes" id="UP001055553">
    <property type="component" value="Chromosome"/>
</dbReference>
<evidence type="ECO:0000259" key="1">
    <source>
        <dbReference type="Pfam" id="PF01368"/>
    </source>
</evidence>
<dbReference type="KEGG" id="naer:MJ1_0318"/>
<dbReference type="GeneID" id="74568269"/>
<protein>
    <submittedName>
        <fullName evidence="3">Phosphoesterase</fullName>
    </submittedName>
</protein>
<name>A0A915SZV5_9ARCH</name>
<dbReference type="SUPFAM" id="SSF64182">
    <property type="entry name" value="DHH phosphoesterases"/>
    <property type="match status" value="1"/>
</dbReference>
<dbReference type="Pfam" id="PF02272">
    <property type="entry name" value="DHHA1"/>
    <property type="match status" value="1"/>
</dbReference>
<feature type="domain" description="DDH" evidence="1">
    <location>
        <begin position="16"/>
        <end position="142"/>
    </location>
</feature>
<dbReference type="PANTHER" id="PTHR42146">
    <property type="entry name" value="3',5'-CYCLIC-NUCLEOTIDE PHOSPHODIESTERASE"/>
    <property type="match status" value="1"/>
</dbReference>
<evidence type="ECO:0000313" key="4">
    <source>
        <dbReference type="Proteomes" id="UP001055553"/>
    </source>
</evidence>
<feature type="domain" description="DHHA1" evidence="2">
    <location>
        <begin position="287"/>
        <end position="355"/>
    </location>
</feature>
<reference evidence="4" key="1">
    <citation type="journal article" date="2022" name="Int. J. Syst. Evol. Microbiol.">
        <title>Nanobdella aerobiophila gen. nov., sp. nov., a thermoacidophilic, obligate ectosymbiotic archaeon, and proposal of Nanobdellaceae fam. nov., Nanobdellales ord. nov. and Nanobdellia class. nov.</title>
        <authorList>
            <person name="Kato S."/>
            <person name="Ogasawara A."/>
            <person name="Itoh T."/>
            <person name="Sakai H.D."/>
            <person name="Shimizu M."/>
            <person name="Yuki M."/>
            <person name="Kaneko M."/>
            <person name="Takashina T."/>
            <person name="Ohkuma M."/>
        </authorList>
    </citation>
    <scope>NUCLEOTIDE SEQUENCE [LARGE SCALE GENOMIC DNA]</scope>
    <source>
        <strain evidence="4">MJ1</strain>
    </source>
</reference>
<dbReference type="GO" id="GO:0003676">
    <property type="term" value="F:nucleic acid binding"/>
    <property type="evidence" value="ECO:0007669"/>
    <property type="project" value="InterPro"/>
</dbReference>
<dbReference type="Gene3D" id="3.90.1640.30">
    <property type="match status" value="1"/>
</dbReference>
<evidence type="ECO:0000259" key="2">
    <source>
        <dbReference type="Pfam" id="PF02272"/>
    </source>
</evidence>
<evidence type="ECO:0000313" key="3">
    <source>
        <dbReference type="EMBL" id="BBL45484.1"/>
    </source>
</evidence>
<dbReference type="RefSeq" id="WP_258393514.1">
    <property type="nucleotide sequence ID" value="NZ_AP019769.1"/>
</dbReference>
<dbReference type="Gene3D" id="3.10.310.30">
    <property type="match status" value="1"/>
</dbReference>
<dbReference type="EMBL" id="AP019769">
    <property type="protein sequence ID" value="BBL45484.1"/>
    <property type="molecule type" value="Genomic_DNA"/>
</dbReference>
<dbReference type="AlphaFoldDB" id="A0A915SZV5"/>
<dbReference type="InterPro" id="IPR003156">
    <property type="entry name" value="DHHA1_dom"/>
</dbReference>
<gene>
    <name evidence="3" type="ORF">MJ1_0318</name>
</gene>
<keyword evidence="4" id="KW-1185">Reference proteome</keyword>
<dbReference type="InterPro" id="IPR052968">
    <property type="entry name" value="Nucleotide_metab_enz"/>
</dbReference>
<dbReference type="Pfam" id="PF01368">
    <property type="entry name" value="DHH"/>
    <property type="match status" value="1"/>
</dbReference>
<accession>A0A915SZV5</accession>